<gene>
    <name evidence="1" type="ORF">QAD02_007239</name>
</gene>
<name>A0ACC2N5J0_9HYME</name>
<sequence>MKGVSAVQLGEEASTNAEATDTSDAQEVGDCLLKAISKYLYGHEDRHVEIRLAIVKYVYDNCTELVDILISTCDSVTYDSKEHYRLEMSKYGVVGTKKRGTYGTDFEVGVFVRLYNKSVTLFREVVAKGRVNDMRIIKVMYLGASGGTDNPPFNFLFRGSARNGHWLELIPKIRLLRELSINHSSKVVTKPTFDEKINDDCIDHSSENAEPDPRSIAKQVESMNEKSFSWTRVVYRKTRPSFKKIRSHSTERPPTKCMNSLEVKMLGELASPDLPFDYDCANDDGPKQRDVHESHHVSVPICKQGAVGGSVLGSRGGAHGGDVDPLYLEAVRAAVVHLRQNPARYLHALDHITLCRLRLRVLYEVRAARDCYLQPGGFEVLDQTAFGVVDRAVFHETLSCLGCRSVSTTRNVTTSRDVP</sequence>
<proteinExistence type="predicted"/>
<dbReference type="Proteomes" id="UP001239111">
    <property type="component" value="Chromosome 4"/>
</dbReference>
<accession>A0ACC2N5J0</accession>
<reference evidence="1" key="1">
    <citation type="submission" date="2023-04" db="EMBL/GenBank/DDBJ databases">
        <title>A chromosome-level genome assembly of the parasitoid wasp Eretmocerus hayati.</title>
        <authorList>
            <person name="Zhong Y."/>
            <person name="Liu S."/>
            <person name="Liu Y."/>
        </authorList>
    </citation>
    <scope>NUCLEOTIDE SEQUENCE</scope>
    <source>
        <strain evidence="1">ZJU_SS_LIU_2023</strain>
    </source>
</reference>
<evidence type="ECO:0000313" key="1">
    <source>
        <dbReference type="EMBL" id="KAJ8665577.1"/>
    </source>
</evidence>
<keyword evidence="2" id="KW-1185">Reference proteome</keyword>
<dbReference type="EMBL" id="CM056744">
    <property type="protein sequence ID" value="KAJ8665577.1"/>
    <property type="molecule type" value="Genomic_DNA"/>
</dbReference>
<organism evidence="1 2">
    <name type="scientific">Eretmocerus hayati</name>
    <dbReference type="NCBI Taxonomy" id="131215"/>
    <lineage>
        <taxon>Eukaryota</taxon>
        <taxon>Metazoa</taxon>
        <taxon>Ecdysozoa</taxon>
        <taxon>Arthropoda</taxon>
        <taxon>Hexapoda</taxon>
        <taxon>Insecta</taxon>
        <taxon>Pterygota</taxon>
        <taxon>Neoptera</taxon>
        <taxon>Endopterygota</taxon>
        <taxon>Hymenoptera</taxon>
        <taxon>Apocrita</taxon>
        <taxon>Proctotrupomorpha</taxon>
        <taxon>Chalcidoidea</taxon>
        <taxon>Aphelinidae</taxon>
        <taxon>Aphelininae</taxon>
        <taxon>Eretmocerus</taxon>
    </lineage>
</organism>
<comment type="caution">
    <text evidence="1">The sequence shown here is derived from an EMBL/GenBank/DDBJ whole genome shotgun (WGS) entry which is preliminary data.</text>
</comment>
<protein>
    <submittedName>
        <fullName evidence="1">Uncharacterized protein</fullName>
    </submittedName>
</protein>
<evidence type="ECO:0000313" key="2">
    <source>
        <dbReference type="Proteomes" id="UP001239111"/>
    </source>
</evidence>